<proteinExistence type="predicted"/>
<keyword evidence="2" id="KW-1133">Transmembrane helix</keyword>
<feature type="region of interest" description="Disordered" evidence="1">
    <location>
        <begin position="393"/>
        <end position="466"/>
    </location>
</feature>
<comment type="caution">
    <text evidence="3">The sequence shown here is derived from an EMBL/GenBank/DDBJ whole genome shotgun (WGS) entry which is preliminary data.</text>
</comment>
<feature type="transmembrane region" description="Helical" evidence="2">
    <location>
        <begin position="89"/>
        <end position="107"/>
    </location>
</feature>
<protein>
    <submittedName>
        <fullName evidence="3">Uncharacterized protein</fullName>
    </submittedName>
</protein>
<feature type="transmembrane region" description="Helical" evidence="2">
    <location>
        <begin position="20"/>
        <end position="42"/>
    </location>
</feature>
<feature type="compositionally biased region" description="Low complexity" evidence="1">
    <location>
        <begin position="453"/>
        <end position="462"/>
    </location>
</feature>
<evidence type="ECO:0000313" key="4">
    <source>
        <dbReference type="Proteomes" id="UP000247409"/>
    </source>
</evidence>
<organism evidence="3 4">
    <name type="scientific">Gracilariopsis chorda</name>
    <dbReference type="NCBI Taxonomy" id="448386"/>
    <lineage>
        <taxon>Eukaryota</taxon>
        <taxon>Rhodophyta</taxon>
        <taxon>Florideophyceae</taxon>
        <taxon>Rhodymeniophycidae</taxon>
        <taxon>Gracilariales</taxon>
        <taxon>Gracilariaceae</taxon>
        <taxon>Gracilariopsis</taxon>
    </lineage>
</organism>
<feature type="compositionally biased region" description="Polar residues" evidence="1">
    <location>
        <begin position="421"/>
        <end position="431"/>
    </location>
</feature>
<accession>A0A2V3ICC8</accession>
<dbReference type="OrthoDB" id="11494at2759"/>
<evidence type="ECO:0000256" key="2">
    <source>
        <dbReference type="SAM" id="Phobius"/>
    </source>
</evidence>
<gene>
    <name evidence="3" type="ORF">BWQ96_10542</name>
</gene>
<sequence length="669" mass="73368">MESRPAGTADDPVFTEQVQISAGVAFVIGAAGASVVLSQAVLRSWRRVSLSQVRGLLLARIQLLVLVFAAVVGASIAGSRRLFPEDARALGGILPILGVLAPFVFLARRPDELTHYETSPTRTKILDWFLQSPTNALLAVPGIICVALCAWGMVVSKSWDVLALAFAFLIAVLARSDPLQYFAWDGVGVKWQWGRLLPCPTRMPSWRFVIGRVEESDGSVGVEVDAMETPSVDTLRMRGGLFGETPTRSDRSLAQSIIARGVLASMPQFYDYVNGVWVHIIAGGRGGRMKEGRLLDEAAASCFILIVSMLREALNTNARLGADVWLLLSIFRIRLNDIAADYTYASNYQRVPALARLRLILNDMWSVFAGRRRGAELVLDDAAVVQLERSLENKHSSKREEVQGSVDLEKGPDEELDNVQMHVNDTESGPQSEPRETQGLQPASKREAEWSRESQSGEEQSGVGTDLDHAHTHYSVLMYQALDLSERPPTSPHASEWADWIVQCLSKLYAAAIRVSRDGGNVVSENQSAHMEARFADWMGAANMVELKQELRETFEGEALRNRNEEGVRCAVGENVEETLLVSELAAQKVQAEEAFTYMMLSLAMRNISGSVHFDNGGVGFESAGIDVCGGELNGRLKSQNVAYKLMIAQMALWTYVGLGETVTALLAR</sequence>
<evidence type="ECO:0000256" key="1">
    <source>
        <dbReference type="SAM" id="MobiDB-lite"/>
    </source>
</evidence>
<dbReference type="Proteomes" id="UP000247409">
    <property type="component" value="Unassembled WGS sequence"/>
</dbReference>
<keyword evidence="2" id="KW-0812">Transmembrane</keyword>
<reference evidence="3 4" key="1">
    <citation type="journal article" date="2018" name="Mol. Biol. Evol.">
        <title>Analysis of the draft genome of the red seaweed Gracilariopsis chorda provides insights into genome size evolution in Rhodophyta.</title>
        <authorList>
            <person name="Lee J."/>
            <person name="Yang E.C."/>
            <person name="Graf L."/>
            <person name="Yang J.H."/>
            <person name="Qiu H."/>
            <person name="Zel Zion U."/>
            <person name="Chan C.X."/>
            <person name="Stephens T.G."/>
            <person name="Weber A.P.M."/>
            <person name="Boo G.H."/>
            <person name="Boo S.M."/>
            <person name="Kim K.M."/>
            <person name="Shin Y."/>
            <person name="Jung M."/>
            <person name="Lee S.J."/>
            <person name="Yim H.S."/>
            <person name="Lee J.H."/>
            <person name="Bhattacharya D."/>
            <person name="Yoon H.S."/>
        </authorList>
    </citation>
    <scope>NUCLEOTIDE SEQUENCE [LARGE SCALE GENOMIC DNA]</scope>
    <source>
        <strain evidence="3 4">SKKU-2015</strain>
        <tissue evidence="3">Whole body</tissue>
    </source>
</reference>
<feature type="compositionally biased region" description="Basic and acidic residues" evidence="1">
    <location>
        <begin position="393"/>
        <end position="413"/>
    </location>
</feature>
<feature type="transmembrane region" description="Helical" evidence="2">
    <location>
        <begin position="128"/>
        <end position="153"/>
    </location>
</feature>
<keyword evidence="4" id="KW-1185">Reference proteome</keyword>
<name>A0A2V3ICC8_9FLOR</name>
<feature type="transmembrane region" description="Helical" evidence="2">
    <location>
        <begin position="63"/>
        <end position="83"/>
    </location>
</feature>
<dbReference type="AlphaFoldDB" id="A0A2V3ICC8"/>
<dbReference type="EMBL" id="NBIV01000462">
    <property type="protein sequence ID" value="PXF39756.1"/>
    <property type="molecule type" value="Genomic_DNA"/>
</dbReference>
<keyword evidence="2" id="KW-0472">Membrane</keyword>
<evidence type="ECO:0000313" key="3">
    <source>
        <dbReference type="EMBL" id="PXF39756.1"/>
    </source>
</evidence>